<comment type="subcellular location">
    <subcellularLocation>
        <location evidence="9">Nucleus</location>
    </subcellularLocation>
</comment>
<keyword evidence="3 9" id="KW-0227">DNA damage</keyword>
<keyword evidence="6 9" id="KW-0233">DNA recombination</keyword>
<evidence type="ECO:0000256" key="4">
    <source>
        <dbReference type="ARBA" id="ARBA00022771"/>
    </source>
</evidence>
<dbReference type="InterPro" id="IPR050381">
    <property type="entry name" value="SLX1_endonuclease"/>
</dbReference>
<keyword evidence="4" id="KW-0479">Metal-binding</keyword>
<dbReference type="GO" id="GO:0008270">
    <property type="term" value="F:zinc ion binding"/>
    <property type="evidence" value="ECO:0007669"/>
    <property type="project" value="UniProtKB-KW"/>
</dbReference>
<dbReference type="Gene3D" id="3.40.1440.10">
    <property type="entry name" value="GIY-YIG endonuclease"/>
    <property type="match status" value="1"/>
</dbReference>
<evidence type="ECO:0000256" key="6">
    <source>
        <dbReference type="ARBA" id="ARBA00023172"/>
    </source>
</evidence>
<keyword evidence="7 9" id="KW-0234">DNA repair</keyword>
<protein>
    <recommendedName>
        <fullName evidence="11">GIY-YIG domain-containing protein</fullName>
    </recommendedName>
</protein>
<dbReference type="OrthoDB" id="24645at2759"/>
<dbReference type="Pfam" id="PF01541">
    <property type="entry name" value="GIY-YIG"/>
    <property type="match status" value="1"/>
</dbReference>
<evidence type="ECO:0000259" key="11">
    <source>
        <dbReference type="PROSITE" id="PS50164"/>
    </source>
</evidence>
<name>A0A1F5LUI0_PENAI</name>
<evidence type="ECO:0000313" key="13">
    <source>
        <dbReference type="Proteomes" id="UP000177622"/>
    </source>
</evidence>
<comment type="function">
    <text evidence="9">Catalytic subunit of the SLX1-SLX4 structure-specific endonuclease that resolves DNA secondary structures generated during DNA repair and recombination. Has endonuclease activity towards branched DNA substrates, introducing single-strand cuts in duplex DNA close to junctions with ss-DNA.</text>
</comment>
<evidence type="ECO:0000256" key="5">
    <source>
        <dbReference type="ARBA" id="ARBA00022801"/>
    </source>
</evidence>
<accession>A0A1F5LUI0</accession>
<evidence type="ECO:0000256" key="10">
    <source>
        <dbReference type="SAM" id="MobiDB-lite"/>
    </source>
</evidence>
<evidence type="ECO:0000256" key="1">
    <source>
        <dbReference type="ARBA" id="ARBA00022722"/>
    </source>
</evidence>
<dbReference type="AlphaFoldDB" id="A0A1F5LUI0"/>
<proteinExistence type="inferred from homology"/>
<keyword evidence="1 9" id="KW-0540">Nuclease</keyword>
<dbReference type="EMBL" id="LXJU01000002">
    <property type="protein sequence ID" value="OGE56832.1"/>
    <property type="molecule type" value="Genomic_DNA"/>
</dbReference>
<evidence type="ECO:0000256" key="9">
    <source>
        <dbReference type="HAMAP-Rule" id="MF_03100"/>
    </source>
</evidence>
<dbReference type="Proteomes" id="UP000177622">
    <property type="component" value="Unassembled WGS sequence"/>
</dbReference>
<evidence type="ECO:0000256" key="8">
    <source>
        <dbReference type="ARBA" id="ARBA00023242"/>
    </source>
</evidence>
<dbReference type="HAMAP" id="MF_03100">
    <property type="entry name" value="Endonuc_su_Slx1"/>
    <property type="match status" value="1"/>
</dbReference>
<feature type="compositionally biased region" description="Acidic residues" evidence="10">
    <location>
        <begin position="403"/>
        <end position="416"/>
    </location>
</feature>
<keyword evidence="4" id="KW-0862">Zinc</keyword>
<dbReference type="GeneID" id="34572586"/>
<dbReference type="GO" id="GO:0033557">
    <property type="term" value="C:Slx1-Slx4 complex"/>
    <property type="evidence" value="ECO:0007669"/>
    <property type="project" value="UniProtKB-UniRule"/>
</dbReference>
<feature type="domain" description="GIY-YIG" evidence="11">
    <location>
        <begin position="23"/>
        <end position="105"/>
    </location>
</feature>
<dbReference type="PANTHER" id="PTHR20208">
    <property type="entry name" value="STRUCTURE-SPECIFIC ENDONUCLEASE SUBUNIT SLX1"/>
    <property type="match status" value="1"/>
</dbReference>
<dbReference type="InterPro" id="IPR000305">
    <property type="entry name" value="GIY-YIG_endonuc"/>
</dbReference>
<evidence type="ECO:0000313" key="12">
    <source>
        <dbReference type="EMBL" id="OGE56832.1"/>
    </source>
</evidence>
<keyword evidence="5 9" id="KW-0378">Hydrolase</keyword>
<dbReference type="RefSeq" id="XP_022492259.1">
    <property type="nucleotide sequence ID" value="XM_022627852.1"/>
</dbReference>
<dbReference type="CDD" id="cd10455">
    <property type="entry name" value="GIY-YIG_SLX1"/>
    <property type="match status" value="1"/>
</dbReference>
<dbReference type="InterPro" id="IPR013083">
    <property type="entry name" value="Znf_RING/FYVE/PHD"/>
</dbReference>
<dbReference type="FunFam" id="3.40.1440.10:FF:000006">
    <property type="entry name" value="Structure-specific endonuclease subunit SLX1"/>
    <property type="match status" value="1"/>
</dbReference>
<dbReference type="InterPro" id="IPR048749">
    <property type="entry name" value="SLX1_C"/>
</dbReference>
<comment type="subunit">
    <text evidence="9">Forms a heterodimer with SLX4.</text>
</comment>
<gene>
    <name evidence="12" type="ORF">PENARI_c002G10463</name>
</gene>
<dbReference type="InterPro" id="IPR035901">
    <property type="entry name" value="GIY-YIG_endonuc_sf"/>
</dbReference>
<comment type="similarity">
    <text evidence="9">Belongs to the SLX1 family.</text>
</comment>
<evidence type="ECO:0000256" key="7">
    <source>
        <dbReference type="ARBA" id="ARBA00023204"/>
    </source>
</evidence>
<dbReference type="GO" id="GO:0000724">
    <property type="term" value="P:double-strand break repair via homologous recombination"/>
    <property type="evidence" value="ECO:0007669"/>
    <property type="project" value="TreeGrafter"/>
</dbReference>
<evidence type="ECO:0000256" key="3">
    <source>
        <dbReference type="ARBA" id="ARBA00022763"/>
    </source>
</evidence>
<dbReference type="Pfam" id="PF21202">
    <property type="entry name" value="SLX1_C"/>
    <property type="match status" value="1"/>
</dbReference>
<comment type="caution">
    <text evidence="12">The sequence shown here is derived from an EMBL/GenBank/DDBJ whole genome shotgun (WGS) entry which is preliminary data.</text>
</comment>
<dbReference type="STRING" id="1835702.A0A1F5LUI0"/>
<feature type="region of interest" description="Disordered" evidence="10">
    <location>
        <begin position="335"/>
        <end position="416"/>
    </location>
</feature>
<dbReference type="InterPro" id="IPR027520">
    <property type="entry name" value="Slx1"/>
</dbReference>
<evidence type="ECO:0000256" key="2">
    <source>
        <dbReference type="ARBA" id="ARBA00022759"/>
    </source>
</evidence>
<feature type="compositionally biased region" description="Basic residues" evidence="10">
    <location>
        <begin position="125"/>
        <end position="134"/>
    </location>
</feature>
<keyword evidence="8 9" id="KW-0539">Nucleus</keyword>
<comment type="cofactor">
    <cofactor evidence="9">
        <name>a divalent metal cation</name>
        <dbReference type="ChEBI" id="CHEBI:60240"/>
    </cofactor>
</comment>
<keyword evidence="2 9" id="KW-0255">Endonuclease</keyword>
<dbReference type="Gene3D" id="3.30.40.10">
    <property type="entry name" value="Zinc/RING finger domain, C3HC4 (zinc finger)"/>
    <property type="match status" value="1"/>
</dbReference>
<comment type="caution">
    <text evidence="9">Lacks conserved residue(s) required for the propagation of feature annotation.</text>
</comment>
<reference evidence="12 13" key="1">
    <citation type="journal article" date="2016" name="Sci. Rep.">
        <title>Penicillium arizonense, a new, genome sequenced fungal species, reveals a high chemical diversity in secreted metabolites.</title>
        <authorList>
            <person name="Grijseels S."/>
            <person name="Nielsen J.C."/>
            <person name="Randelovic M."/>
            <person name="Nielsen J."/>
            <person name="Nielsen K.F."/>
            <person name="Workman M."/>
            <person name="Frisvad J.C."/>
        </authorList>
    </citation>
    <scope>NUCLEOTIDE SEQUENCE [LARGE SCALE GENOMIC DNA]</scope>
    <source>
        <strain evidence="12 13">CBS 141311</strain>
    </source>
</reference>
<feature type="compositionally biased region" description="Acidic residues" evidence="10">
    <location>
        <begin position="362"/>
        <end position="371"/>
    </location>
</feature>
<keyword evidence="4" id="KW-0863">Zinc-finger</keyword>
<dbReference type="GO" id="GO:0017108">
    <property type="term" value="F:5'-flap endonuclease activity"/>
    <property type="evidence" value="ECO:0007669"/>
    <property type="project" value="InterPro"/>
</dbReference>
<dbReference type="PROSITE" id="PS50164">
    <property type="entry name" value="GIY_YIG"/>
    <property type="match status" value="1"/>
</dbReference>
<dbReference type="PANTHER" id="PTHR20208:SF10">
    <property type="entry name" value="STRUCTURE-SPECIFIC ENDONUCLEASE SUBUNIT SLX1"/>
    <property type="match status" value="1"/>
</dbReference>
<feature type="region of interest" description="Disordered" evidence="10">
    <location>
        <begin position="103"/>
        <end position="134"/>
    </location>
</feature>
<dbReference type="GO" id="GO:0008821">
    <property type="term" value="F:crossover junction DNA endonuclease activity"/>
    <property type="evidence" value="ECO:0007669"/>
    <property type="project" value="TreeGrafter"/>
</dbReference>
<organism evidence="12 13">
    <name type="scientific">Penicillium arizonense</name>
    <dbReference type="NCBI Taxonomy" id="1835702"/>
    <lineage>
        <taxon>Eukaryota</taxon>
        <taxon>Fungi</taxon>
        <taxon>Dikarya</taxon>
        <taxon>Ascomycota</taxon>
        <taxon>Pezizomycotina</taxon>
        <taxon>Eurotiomycetes</taxon>
        <taxon>Eurotiomycetidae</taxon>
        <taxon>Eurotiales</taxon>
        <taxon>Aspergillaceae</taxon>
        <taxon>Penicillium</taxon>
    </lineage>
</organism>
<keyword evidence="13" id="KW-1185">Reference proteome</keyword>
<sequence length="416" mass="47341">MELISRAEVTTIMEGSEPKPIPAYYCCYLLRSTVRHASLYIGSTPNPIRRLPQHNGIAKGGAKRTARDKLRPWEMTLVVEGFMNRVGALQFEWAWQHPERSRHLGSEDELDPNDPAKTNINPKTGKPKTKPRARVRRSLTAHMEDLHSLLRSSYFSTWPLRVRFFRADVYRVWRVWSDRVDGRLPATIKIILDGDNLGAVPAIQKGNDLVPVGGVTNLSVDYTKLEDYLEKSMFILEDPEDLQCKCCEGPVSPDKDQIVVCPQPDCRGTSHILCLSTKFLDTANDPDRLTPVEGTCPACETVVQWPVMMQELTFRNRAEKEARAIITKKEKRLRKESAVKISSGPQSSPVKPRSQRTRETTEEPAEDDLEPDWYKEVDLESDSDFDGRQKNKTTRPAPKLDIVIEDSDWEDAELVE</sequence>